<dbReference type="InterPro" id="IPR020825">
    <property type="entry name" value="Phe-tRNA_synthase-like_B3/B4"/>
</dbReference>
<evidence type="ECO:0000259" key="1">
    <source>
        <dbReference type="Pfam" id="PF03483"/>
    </source>
</evidence>
<evidence type="ECO:0000313" key="5">
    <source>
        <dbReference type="Proteomes" id="UP000044602"/>
    </source>
</evidence>
<organism evidence="2 6">
    <name type="scientific">Verticillium longisporum</name>
    <name type="common">Verticillium dahliae var. longisporum</name>
    <dbReference type="NCBI Taxonomy" id="100787"/>
    <lineage>
        <taxon>Eukaryota</taxon>
        <taxon>Fungi</taxon>
        <taxon>Dikarya</taxon>
        <taxon>Ascomycota</taxon>
        <taxon>Pezizomycotina</taxon>
        <taxon>Sordariomycetes</taxon>
        <taxon>Hypocreomycetidae</taxon>
        <taxon>Glomerellales</taxon>
        <taxon>Plectosphaerellaceae</taxon>
        <taxon>Verticillium</taxon>
    </lineage>
</organism>
<evidence type="ECO:0000313" key="2">
    <source>
        <dbReference type="EMBL" id="CRK27776.1"/>
    </source>
</evidence>
<evidence type="ECO:0000313" key="6">
    <source>
        <dbReference type="Proteomes" id="UP000045706"/>
    </source>
</evidence>
<gene>
    <name evidence="3" type="ORF">BN1708_016041</name>
    <name evidence="2" type="ORF">BN1723_014030</name>
    <name evidence="4" type="ORF">HYQ45_016138</name>
</gene>
<evidence type="ECO:0000313" key="3">
    <source>
        <dbReference type="EMBL" id="CRK31914.1"/>
    </source>
</evidence>
<dbReference type="Proteomes" id="UP000689129">
    <property type="component" value="Unassembled WGS sequence"/>
</dbReference>
<proteinExistence type="predicted"/>
<dbReference type="EMBL" id="CVQI01020446">
    <property type="protein sequence ID" value="CRK27776.1"/>
    <property type="molecule type" value="Genomic_DNA"/>
</dbReference>
<feature type="non-terminal residue" evidence="2">
    <location>
        <position position="172"/>
    </location>
</feature>
<dbReference type="GO" id="GO:0004826">
    <property type="term" value="F:phenylalanine-tRNA ligase activity"/>
    <property type="evidence" value="ECO:0007669"/>
    <property type="project" value="InterPro"/>
</dbReference>
<reference evidence="4" key="2">
    <citation type="journal article" date="2021" name="Mol. Plant Pathol.">
        <title>A 20-kb lineage-specific genomic region tames virulence in pathogenic amphidiploid Verticillium longisporum.</title>
        <authorList>
            <person name="Harting R."/>
            <person name="Starke J."/>
            <person name="Kusch H."/>
            <person name="Poggeler S."/>
            <person name="Maurus I."/>
            <person name="Schluter R."/>
            <person name="Landesfeind M."/>
            <person name="Bulla I."/>
            <person name="Nowrousian M."/>
            <person name="de Jonge R."/>
            <person name="Stahlhut G."/>
            <person name="Hoff K.J."/>
            <person name="Asshauer K.P."/>
            <person name="Thurmer A."/>
            <person name="Stanke M."/>
            <person name="Daniel R."/>
            <person name="Morgenstern B."/>
            <person name="Thomma B.P.H.J."/>
            <person name="Kronstad J.W."/>
            <person name="Braus-Stromeyer S.A."/>
            <person name="Braus G.H."/>
        </authorList>
    </citation>
    <scope>NUCLEOTIDE SEQUENCE</scope>
    <source>
        <strain evidence="4">Vl32</strain>
    </source>
</reference>
<feature type="domain" description="B3/B4 tRNA-binding" evidence="1">
    <location>
        <begin position="75"/>
        <end position="157"/>
    </location>
</feature>
<dbReference type="EMBL" id="JAEMWZ010000465">
    <property type="protein sequence ID" value="KAG7116204.1"/>
    <property type="molecule type" value="Genomic_DNA"/>
</dbReference>
<dbReference type="Proteomes" id="UP000044602">
    <property type="component" value="Unassembled WGS sequence"/>
</dbReference>
<evidence type="ECO:0000313" key="4">
    <source>
        <dbReference type="EMBL" id="KAG7116204.1"/>
    </source>
</evidence>
<dbReference type="Gene3D" id="3.50.40.10">
    <property type="entry name" value="Phenylalanyl-trna Synthetase, Chain B, domain 3"/>
    <property type="match status" value="1"/>
</dbReference>
<dbReference type="PANTHER" id="PTHR39209:SF2">
    <property type="entry name" value="CYTOPLASMIC PROTEIN"/>
    <property type="match status" value="1"/>
</dbReference>
<dbReference type="GO" id="GO:0003723">
    <property type="term" value="F:RNA binding"/>
    <property type="evidence" value="ECO:0007669"/>
    <property type="project" value="InterPro"/>
</dbReference>
<dbReference type="PANTHER" id="PTHR39209">
    <property type="match status" value="1"/>
</dbReference>
<dbReference type="Pfam" id="PF03483">
    <property type="entry name" value="B3_4"/>
    <property type="match status" value="1"/>
</dbReference>
<dbReference type="AlphaFoldDB" id="A0A0G4M0H2"/>
<dbReference type="InterPro" id="IPR005146">
    <property type="entry name" value="B3/B4_tRNA-bd"/>
</dbReference>
<dbReference type="EMBL" id="CVQH01021939">
    <property type="protein sequence ID" value="CRK31914.1"/>
    <property type="molecule type" value="Genomic_DNA"/>
</dbReference>
<accession>A0A0G4M0H2</accession>
<dbReference type="SUPFAM" id="SSF56037">
    <property type="entry name" value="PheT/TilS domain"/>
    <property type="match status" value="1"/>
</dbReference>
<protein>
    <recommendedName>
        <fullName evidence="1">B3/B4 tRNA-binding domain-containing protein</fullName>
    </recommendedName>
</protein>
<dbReference type="OrthoDB" id="5587917at2759"/>
<name>A0A0G4M0H2_VERLO</name>
<reference evidence="5 6" key="1">
    <citation type="submission" date="2015-05" db="EMBL/GenBank/DDBJ databases">
        <authorList>
            <person name="Fogelqvist Johan"/>
        </authorList>
    </citation>
    <scope>NUCLEOTIDE SEQUENCE [LARGE SCALE GENOMIC DNA]</scope>
    <source>
        <strain evidence="3">VL1</strain>
        <strain evidence="2">VL2</strain>
    </source>
</reference>
<dbReference type="Proteomes" id="UP000045706">
    <property type="component" value="Unassembled WGS sequence"/>
</dbReference>
<sequence>MPLKPPDEAILAQAHIAPDTFDLAPSYRALLLTASNIAPGPSDPHSESLLLAAEASARAATAGDTPVTDRPHIVAWRATYKAFGAKPNRTRNSLEALTRRAAADGGGLPRVNRLTDVYNAVSVRCQMPLGGEDLDRYDGAPFLTRAAGTEVLKALSPDVKTAQRIIRGPASE</sequence>
<keyword evidence="5" id="KW-1185">Reference proteome</keyword>